<dbReference type="EMBL" id="BFEA01000122">
    <property type="protein sequence ID" value="GBG69935.1"/>
    <property type="molecule type" value="Genomic_DNA"/>
</dbReference>
<keyword evidence="9" id="KW-1185">Reference proteome</keyword>
<dbReference type="Pfam" id="PF00153">
    <property type="entry name" value="Mito_carr"/>
    <property type="match status" value="3"/>
</dbReference>
<protein>
    <recommendedName>
        <fullName evidence="10">Mitochondrial carrier protein</fullName>
    </recommendedName>
</protein>
<dbReference type="PANTHER" id="PTHR24089">
    <property type="entry name" value="SOLUTE CARRIER FAMILY 25"/>
    <property type="match status" value="1"/>
</dbReference>
<dbReference type="InterPro" id="IPR023395">
    <property type="entry name" value="MCP_dom_sf"/>
</dbReference>
<dbReference type="AlphaFoldDB" id="A0A388KIQ3"/>
<dbReference type="InterPro" id="IPR018108">
    <property type="entry name" value="MCP_transmembrane"/>
</dbReference>
<dbReference type="PRINTS" id="PR00926">
    <property type="entry name" value="MITOCARRIER"/>
</dbReference>
<organism evidence="8 9">
    <name type="scientific">Chara braunii</name>
    <name type="common">Braun's stonewort</name>
    <dbReference type="NCBI Taxonomy" id="69332"/>
    <lineage>
        <taxon>Eukaryota</taxon>
        <taxon>Viridiplantae</taxon>
        <taxon>Streptophyta</taxon>
        <taxon>Charophyceae</taxon>
        <taxon>Charales</taxon>
        <taxon>Characeae</taxon>
        <taxon>Chara</taxon>
    </lineage>
</organism>
<evidence type="ECO:0000256" key="3">
    <source>
        <dbReference type="ARBA" id="ARBA00022692"/>
    </source>
</evidence>
<evidence type="ECO:0000256" key="2">
    <source>
        <dbReference type="ARBA" id="ARBA00022448"/>
    </source>
</evidence>
<proteinExistence type="inferred from homology"/>
<evidence type="ECO:0000256" key="7">
    <source>
        <dbReference type="RuleBase" id="RU000488"/>
    </source>
</evidence>
<dbReference type="STRING" id="69332.A0A388KIQ3"/>
<dbReference type="Proteomes" id="UP000265515">
    <property type="component" value="Unassembled WGS sequence"/>
</dbReference>
<accession>A0A388KIQ3</accession>
<keyword evidence="4" id="KW-0677">Repeat</keyword>
<dbReference type="PROSITE" id="PS50920">
    <property type="entry name" value="SOLCAR"/>
    <property type="match status" value="3"/>
</dbReference>
<feature type="repeat" description="Solcar" evidence="6">
    <location>
        <begin position="270"/>
        <end position="352"/>
    </location>
</feature>
<dbReference type="InterPro" id="IPR002067">
    <property type="entry name" value="MCP"/>
</dbReference>
<evidence type="ECO:0000256" key="4">
    <source>
        <dbReference type="ARBA" id="ARBA00022737"/>
    </source>
</evidence>
<evidence type="ECO:0000256" key="6">
    <source>
        <dbReference type="PROSITE-ProRule" id="PRU00282"/>
    </source>
</evidence>
<evidence type="ECO:0000256" key="5">
    <source>
        <dbReference type="ARBA" id="ARBA00023136"/>
    </source>
</evidence>
<feature type="repeat" description="Solcar" evidence="6">
    <location>
        <begin position="84"/>
        <end position="167"/>
    </location>
</feature>
<dbReference type="SUPFAM" id="SSF103506">
    <property type="entry name" value="Mitochondrial carrier"/>
    <property type="match status" value="1"/>
</dbReference>
<comment type="caution">
    <text evidence="8">The sequence shown here is derived from an EMBL/GenBank/DDBJ whole genome shotgun (WGS) entry which is preliminary data.</text>
</comment>
<dbReference type="GO" id="GO:0016020">
    <property type="term" value="C:membrane"/>
    <property type="evidence" value="ECO:0007669"/>
    <property type="project" value="UniProtKB-SubCell"/>
</dbReference>
<keyword evidence="2 7" id="KW-0813">Transport</keyword>
<evidence type="ECO:0000313" key="9">
    <source>
        <dbReference type="Proteomes" id="UP000265515"/>
    </source>
</evidence>
<evidence type="ECO:0000313" key="8">
    <source>
        <dbReference type="EMBL" id="GBG69935.1"/>
    </source>
</evidence>
<comment type="subcellular location">
    <subcellularLocation>
        <location evidence="1">Membrane</location>
        <topology evidence="1">Multi-pass membrane protein</topology>
    </subcellularLocation>
</comment>
<evidence type="ECO:0008006" key="10">
    <source>
        <dbReference type="Google" id="ProtNLM"/>
    </source>
</evidence>
<evidence type="ECO:0000256" key="1">
    <source>
        <dbReference type="ARBA" id="ARBA00004141"/>
    </source>
</evidence>
<dbReference type="Gramene" id="GBG69935">
    <property type="protein sequence ID" value="GBG69935"/>
    <property type="gene ID" value="CBR_g4760"/>
</dbReference>
<dbReference type="GO" id="GO:0055085">
    <property type="term" value="P:transmembrane transport"/>
    <property type="evidence" value="ECO:0007669"/>
    <property type="project" value="InterPro"/>
</dbReference>
<keyword evidence="5 6" id="KW-0472">Membrane</keyword>
<dbReference type="OrthoDB" id="270584at2759"/>
<name>A0A388KIQ3_CHABU</name>
<gene>
    <name evidence="8" type="ORF">CBR_g4760</name>
</gene>
<dbReference type="OMA" id="FFAYECA"/>
<dbReference type="Gene3D" id="1.50.40.10">
    <property type="entry name" value="Mitochondrial carrier domain"/>
    <property type="match status" value="1"/>
</dbReference>
<comment type="similarity">
    <text evidence="7">Belongs to the mitochondrial carrier (TC 2.A.29) family.</text>
</comment>
<sequence>MSDYIALSKLNGDQELIVFVTIVYVRLQEFRRFFTLLPTSEYLLNYWVDASCFRGAVDVGSNFQGVGDNAVLLGAYKSSPLEKGSALSHLLAGGLAGALSRTFTAPLETIRLQMMITSSESMAEASREIIASCGGWTGFFKGNLTNVVRATPQKAIDFFSFEAYKKYLHRVGIRAPQLQMLTAGAMAGATSTTILYPLDVVRSRLTVQNCGQYKGILDALIKIPQQEGFFALYRGLGSSVIAIMPEAAICYGAFDILKRVYQNVTKKEEVELLPALACGATSAFLGQLVSFPLELVTRRMQTGAEYKNLVHALTSISSGGVCNLYKGIIPASLKVIPMAIVSFGTYEMGRSTLAKIAERERRRKMEKDALEDERRHRLVLVNLKADSGAAPRMHGS</sequence>
<keyword evidence="3 6" id="KW-0812">Transmembrane</keyword>
<feature type="repeat" description="Solcar" evidence="6">
    <location>
        <begin position="175"/>
        <end position="260"/>
    </location>
</feature>
<reference evidence="8 9" key="1">
    <citation type="journal article" date="2018" name="Cell">
        <title>The Chara Genome: Secondary Complexity and Implications for Plant Terrestrialization.</title>
        <authorList>
            <person name="Nishiyama T."/>
            <person name="Sakayama H."/>
            <person name="Vries J.D."/>
            <person name="Buschmann H."/>
            <person name="Saint-Marcoux D."/>
            <person name="Ullrich K.K."/>
            <person name="Haas F.B."/>
            <person name="Vanderstraeten L."/>
            <person name="Becker D."/>
            <person name="Lang D."/>
            <person name="Vosolsobe S."/>
            <person name="Rombauts S."/>
            <person name="Wilhelmsson P.K.I."/>
            <person name="Janitza P."/>
            <person name="Kern R."/>
            <person name="Heyl A."/>
            <person name="Rumpler F."/>
            <person name="Villalobos L.I.A.C."/>
            <person name="Clay J.M."/>
            <person name="Skokan R."/>
            <person name="Toyoda A."/>
            <person name="Suzuki Y."/>
            <person name="Kagoshima H."/>
            <person name="Schijlen E."/>
            <person name="Tajeshwar N."/>
            <person name="Catarino B."/>
            <person name="Hetherington A.J."/>
            <person name="Saltykova A."/>
            <person name="Bonnot C."/>
            <person name="Breuninger H."/>
            <person name="Symeonidi A."/>
            <person name="Radhakrishnan G.V."/>
            <person name="Van Nieuwerburgh F."/>
            <person name="Deforce D."/>
            <person name="Chang C."/>
            <person name="Karol K.G."/>
            <person name="Hedrich R."/>
            <person name="Ulvskov P."/>
            <person name="Glockner G."/>
            <person name="Delwiche C.F."/>
            <person name="Petrasek J."/>
            <person name="Van de Peer Y."/>
            <person name="Friml J."/>
            <person name="Beilby M."/>
            <person name="Dolan L."/>
            <person name="Kohara Y."/>
            <person name="Sugano S."/>
            <person name="Fujiyama A."/>
            <person name="Delaux P.-M."/>
            <person name="Quint M."/>
            <person name="TheiBen G."/>
            <person name="Hagemann M."/>
            <person name="Harholt J."/>
            <person name="Dunand C."/>
            <person name="Zachgo S."/>
            <person name="Langdale J."/>
            <person name="Maumus F."/>
            <person name="Straeten D.V.D."/>
            <person name="Gould S.B."/>
            <person name="Rensing S.A."/>
        </authorList>
    </citation>
    <scope>NUCLEOTIDE SEQUENCE [LARGE SCALE GENOMIC DNA]</scope>
    <source>
        <strain evidence="8 9">S276</strain>
    </source>
</reference>